<evidence type="ECO:0000256" key="1">
    <source>
        <dbReference type="SAM" id="MobiDB-lite"/>
    </source>
</evidence>
<evidence type="ECO:0000313" key="3">
    <source>
        <dbReference type="EMBL" id="MDD1382020.1"/>
    </source>
</evidence>
<dbReference type="AlphaFoldDB" id="A0AAW6JEE9"/>
<feature type="transmembrane region" description="Helical" evidence="2">
    <location>
        <begin position="220"/>
        <end position="238"/>
    </location>
</feature>
<gene>
    <name evidence="3" type="ORF">PSQ53_03480</name>
</gene>
<keyword evidence="2" id="KW-0812">Transmembrane</keyword>
<proteinExistence type="predicted"/>
<comment type="caution">
    <text evidence="3">The sequence shown here is derived from an EMBL/GenBank/DDBJ whole genome shotgun (WGS) entry which is preliminary data.</text>
</comment>
<reference evidence="3" key="1">
    <citation type="submission" date="2023-02" db="EMBL/GenBank/DDBJ databases">
        <title>Complete genome sequence of Limosilactobacillus reuteri SRCM217616 isolated from Bos taurus feces.</title>
        <authorList>
            <person name="Yang H.-G."/>
            <person name="Kim J.-W."/>
            <person name="Ha G.-S."/>
            <person name="Yang H.-J."/>
            <person name="Jeong D.-Y."/>
        </authorList>
    </citation>
    <scope>NUCLEOTIDE SEQUENCE</scope>
    <source>
        <strain evidence="3">SRCM217616</strain>
    </source>
</reference>
<sequence length="250" mass="28313">MKPDELQSLTNQLQKLSDKVDKNNEEVQKKLRDQNSDVLKAVSDAQAIGYSDGLVDRVDSLEQKMDGLETNINLREQNLDQKTQECVAKAADLDQAGKYLEHYTQTVNNHLIPTMRKLILAVRNGITHHTEEVTNDVYQSFKKDTNLTLDEVVKSTVNQRFKQDREDAQQASLNAKLSAQASQQNVDDTAVILDSFVKFIMIIGIEMVIALTIVSLTPSWWKAFVTILLIVICGWSDAKYYRKKVISNVI</sequence>
<keyword evidence="2" id="KW-0472">Membrane</keyword>
<feature type="transmembrane region" description="Helical" evidence="2">
    <location>
        <begin position="196"/>
        <end position="214"/>
    </location>
</feature>
<dbReference type="EMBL" id="JAQTKT010000001">
    <property type="protein sequence ID" value="MDD1382020.1"/>
    <property type="molecule type" value="Genomic_DNA"/>
</dbReference>
<protein>
    <submittedName>
        <fullName evidence="3">Uncharacterized protein</fullName>
    </submittedName>
</protein>
<dbReference type="RefSeq" id="WP_273776673.1">
    <property type="nucleotide sequence ID" value="NZ_JAQTKT010000001.1"/>
</dbReference>
<feature type="region of interest" description="Disordered" evidence="1">
    <location>
        <begin position="1"/>
        <end position="22"/>
    </location>
</feature>
<evidence type="ECO:0000313" key="4">
    <source>
        <dbReference type="Proteomes" id="UP001217945"/>
    </source>
</evidence>
<accession>A0AAW6JEE9</accession>
<organism evidence="3 4">
    <name type="scientific">Limosilactobacillus reuteri</name>
    <name type="common">Lactobacillus reuteri</name>
    <dbReference type="NCBI Taxonomy" id="1598"/>
    <lineage>
        <taxon>Bacteria</taxon>
        <taxon>Bacillati</taxon>
        <taxon>Bacillota</taxon>
        <taxon>Bacilli</taxon>
        <taxon>Lactobacillales</taxon>
        <taxon>Lactobacillaceae</taxon>
        <taxon>Limosilactobacillus</taxon>
    </lineage>
</organism>
<name>A0AAW6JEE9_LIMRT</name>
<dbReference type="Proteomes" id="UP001217945">
    <property type="component" value="Unassembled WGS sequence"/>
</dbReference>
<keyword evidence="2" id="KW-1133">Transmembrane helix</keyword>
<evidence type="ECO:0000256" key="2">
    <source>
        <dbReference type="SAM" id="Phobius"/>
    </source>
</evidence>